<keyword evidence="5 8" id="KW-0812">Transmembrane</keyword>
<evidence type="ECO:0000259" key="9">
    <source>
        <dbReference type="PROSITE" id="PS50928"/>
    </source>
</evidence>
<dbReference type="SUPFAM" id="SSF161098">
    <property type="entry name" value="MetI-like"/>
    <property type="match status" value="1"/>
</dbReference>
<feature type="transmembrane region" description="Helical" evidence="8">
    <location>
        <begin position="202"/>
        <end position="234"/>
    </location>
</feature>
<dbReference type="GO" id="GO:0055085">
    <property type="term" value="P:transmembrane transport"/>
    <property type="evidence" value="ECO:0007669"/>
    <property type="project" value="InterPro"/>
</dbReference>
<dbReference type="RefSeq" id="WP_034171833.1">
    <property type="nucleotide sequence ID" value="NZ_CP006664.1"/>
</dbReference>
<feature type="transmembrane region" description="Helical" evidence="8">
    <location>
        <begin position="150"/>
        <end position="170"/>
    </location>
</feature>
<reference evidence="10 11" key="1">
    <citation type="journal article" date="2012" name="PLoS ONE">
        <title>Edwardsiella comparative phylogenomics reveal the new intra/inter-species taxonomic relationships, virulence evolution and niche adaptation mechanisms.</title>
        <authorList>
            <person name="Yang M."/>
            <person name="Lv Y."/>
            <person name="Xiao J."/>
            <person name="Wu H."/>
            <person name="Zheng H."/>
            <person name="Liu Q."/>
            <person name="Zhang Y."/>
            <person name="Wang Q."/>
        </authorList>
    </citation>
    <scope>NUCLEOTIDE SEQUENCE [LARGE SCALE GENOMIC DNA]</scope>
    <source>
        <strain evidence="11">080813</strain>
    </source>
</reference>
<keyword evidence="4" id="KW-0997">Cell inner membrane</keyword>
<dbReference type="NCBIfam" id="TIGR03226">
    <property type="entry name" value="PhnU"/>
    <property type="match status" value="1"/>
</dbReference>
<feature type="transmembrane region" description="Helical" evidence="8">
    <location>
        <begin position="68"/>
        <end position="96"/>
    </location>
</feature>
<dbReference type="CDD" id="cd06261">
    <property type="entry name" value="TM_PBP2"/>
    <property type="match status" value="1"/>
</dbReference>
<evidence type="ECO:0000313" key="11">
    <source>
        <dbReference type="Proteomes" id="UP000028681"/>
    </source>
</evidence>
<comment type="subcellular location">
    <subcellularLocation>
        <location evidence="1">Cell inner membrane</location>
        <topology evidence="1">Multi-pass membrane protein</topology>
    </subcellularLocation>
    <subcellularLocation>
        <location evidence="8">Cell membrane</location>
        <topology evidence="8">Multi-pass membrane protein</topology>
    </subcellularLocation>
</comment>
<evidence type="ECO:0000256" key="5">
    <source>
        <dbReference type="ARBA" id="ARBA00022692"/>
    </source>
</evidence>
<dbReference type="InterPro" id="IPR000515">
    <property type="entry name" value="MetI-like"/>
</dbReference>
<organism evidence="10 11">
    <name type="scientific">Edwardsiella anguillarum ET080813</name>
    <dbReference type="NCBI Taxonomy" id="667120"/>
    <lineage>
        <taxon>Bacteria</taxon>
        <taxon>Pseudomonadati</taxon>
        <taxon>Pseudomonadota</taxon>
        <taxon>Gammaproteobacteria</taxon>
        <taxon>Enterobacterales</taxon>
        <taxon>Hafniaceae</taxon>
        <taxon>Edwardsiella</taxon>
    </lineage>
</organism>
<comment type="similarity">
    <text evidence="8">Belongs to the binding-protein-dependent transport system permease family.</text>
</comment>
<evidence type="ECO:0000256" key="7">
    <source>
        <dbReference type="ARBA" id="ARBA00023136"/>
    </source>
</evidence>
<keyword evidence="6 8" id="KW-1133">Transmembrane helix</keyword>
<evidence type="ECO:0000256" key="6">
    <source>
        <dbReference type="ARBA" id="ARBA00022989"/>
    </source>
</evidence>
<dbReference type="Proteomes" id="UP000028681">
    <property type="component" value="Chromosome"/>
</dbReference>
<evidence type="ECO:0000313" key="10">
    <source>
        <dbReference type="EMBL" id="AIJ09157.1"/>
    </source>
</evidence>
<dbReference type="InterPro" id="IPR035906">
    <property type="entry name" value="MetI-like_sf"/>
</dbReference>
<dbReference type="Gene3D" id="1.10.3720.10">
    <property type="entry name" value="MetI-like"/>
    <property type="match status" value="1"/>
</dbReference>
<dbReference type="HOGENOM" id="CLU_016047_18_0_6"/>
<dbReference type="Pfam" id="PF00528">
    <property type="entry name" value="BPD_transp_1"/>
    <property type="match status" value="1"/>
</dbReference>
<keyword evidence="3" id="KW-1003">Cell membrane</keyword>
<accession>A0A076LR50</accession>
<evidence type="ECO:0000256" key="8">
    <source>
        <dbReference type="RuleBase" id="RU363032"/>
    </source>
</evidence>
<dbReference type="InterPro" id="IPR017636">
    <property type="entry name" value="AminoethylPonate_ABC_perm-PhnU"/>
</dbReference>
<dbReference type="KEGG" id="ete:ETEE_2724"/>
<proteinExistence type="inferred from homology"/>
<dbReference type="EMBL" id="CP006664">
    <property type="protein sequence ID" value="AIJ09157.1"/>
    <property type="molecule type" value="Genomic_DNA"/>
</dbReference>
<dbReference type="PROSITE" id="PS50928">
    <property type="entry name" value="ABC_TM1"/>
    <property type="match status" value="1"/>
</dbReference>
<dbReference type="GO" id="GO:0005886">
    <property type="term" value="C:plasma membrane"/>
    <property type="evidence" value="ECO:0007669"/>
    <property type="project" value="UniProtKB-SubCell"/>
</dbReference>
<dbReference type="AlphaFoldDB" id="A0A076LR50"/>
<dbReference type="PANTHER" id="PTHR43357">
    <property type="entry name" value="INNER MEMBRANE ABC TRANSPORTER PERMEASE PROTEIN YDCV"/>
    <property type="match status" value="1"/>
</dbReference>
<keyword evidence="7 8" id="KW-0472">Membrane</keyword>
<name>A0A076LR50_9GAMM</name>
<feature type="transmembrane region" description="Helical" evidence="8">
    <location>
        <begin position="108"/>
        <end position="130"/>
    </location>
</feature>
<protein>
    <submittedName>
        <fullName evidence="10">2-aminoethylphosphonate ABC transporter permease protein I</fullName>
    </submittedName>
</protein>
<evidence type="ECO:0000256" key="4">
    <source>
        <dbReference type="ARBA" id="ARBA00022519"/>
    </source>
</evidence>
<keyword evidence="2 8" id="KW-0813">Transport</keyword>
<dbReference type="NCBIfam" id="NF011624">
    <property type="entry name" value="PRK15050.1"/>
    <property type="match status" value="1"/>
</dbReference>
<dbReference type="PANTHER" id="PTHR43357:SF4">
    <property type="entry name" value="INNER MEMBRANE ABC TRANSPORTER PERMEASE PROTEIN YDCV"/>
    <property type="match status" value="1"/>
</dbReference>
<feature type="transmembrane region" description="Helical" evidence="8">
    <location>
        <begin position="254"/>
        <end position="275"/>
    </location>
</feature>
<evidence type="ECO:0000256" key="3">
    <source>
        <dbReference type="ARBA" id="ARBA00022475"/>
    </source>
</evidence>
<feature type="domain" description="ABC transmembrane type-1" evidence="9">
    <location>
        <begin position="68"/>
        <end position="275"/>
    </location>
</feature>
<evidence type="ECO:0000256" key="1">
    <source>
        <dbReference type="ARBA" id="ARBA00004429"/>
    </source>
</evidence>
<sequence>MSLFMTLERSRPVLRPLRWLAPPLLVLATLFLYPLLLIAEQALSTPHGGMGLESLWQVVESRRFTGALINTLQIAFFATAGCLLLGSVLSLILVFIPFPGSELIGRVVDTFIALPTFLITLAFTFIYGSAGLLNGTLMQLFGFELPPVSFLYSLQGVILAEITVFTPLVMRPLMAALRQIDKSQLEAASILGARPHQIIARVIFPAALPALLAGGSLCLLLTTNEFGIVLFIGAKGVNTLPMMVYSKAILESDYGVACMIALINILLSLGLFSLYRLAVSRTHLRSQPC</sequence>
<dbReference type="GeneID" id="33940249"/>
<gene>
    <name evidence="10" type="primary">phnU</name>
    <name evidence="10" type="ORF">ETEE_2724</name>
</gene>
<evidence type="ECO:0000256" key="2">
    <source>
        <dbReference type="ARBA" id="ARBA00022448"/>
    </source>
</evidence>
<dbReference type="GO" id="GO:0033223">
    <property type="term" value="P:2-aminoethylphosphonate transport"/>
    <property type="evidence" value="ECO:0007669"/>
    <property type="project" value="InterPro"/>
</dbReference>